<gene>
    <name evidence="1" type="primary">ARO1_8</name>
    <name evidence="1" type="ORF">LTR16_010494</name>
</gene>
<reference evidence="1 2" key="1">
    <citation type="submission" date="2023-08" db="EMBL/GenBank/DDBJ databases">
        <title>Black Yeasts Isolated from many extreme environments.</title>
        <authorList>
            <person name="Coleine C."/>
            <person name="Stajich J.E."/>
            <person name="Selbmann L."/>
        </authorList>
    </citation>
    <scope>NUCLEOTIDE SEQUENCE [LARGE SCALE GENOMIC DNA]</scope>
    <source>
        <strain evidence="1 2">CCFEE 536</strain>
    </source>
</reference>
<dbReference type="InterPro" id="IPR027417">
    <property type="entry name" value="P-loop_NTPase"/>
</dbReference>
<evidence type="ECO:0000313" key="1">
    <source>
        <dbReference type="EMBL" id="KAK5276930.1"/>
    </source>
</evidence>
<proteinExistence type="predicted"/>
<organism evidence="1 2">
    <name type="scientific">Cryomyces antarcticus</name>
    <dbReference type="NCBI Taxonomy" id="329879"/>
    <lineage>
        <taxon>Eukaryota</taxon>
        <taxon>Fungi</taxon>
        <taxon>Dikarya</taxon>
        <taxon>Ascomycota</taxon>
        <taxon>Pezizomycotina</taxon>
        <taxon>Dothideomycetes</taxon>
        <taxon>Dothideomycetes incertae sedis</taxon>
        <taxon>Cryomyces</taxon>
    </lineage>
</organism>
<sequence>MQEKPNGYVFATGGGVVEMPDARDLLIKYHKNGGPVLLVTREIMKVMEFLNIDKTRPAYVEDMMGVWLRRKPWFEECSNFHYYSQTVDAAGLTNTLEDFTRFLTVVFGRDSALDHIRRKKHSFFIALTLPALAPAVKRMDEIVVGSDAIELRVDLLEDPASSNGLPTSDFFVEQ</sequence>
<dbReference type="Gene3D" id="3.40.50.300">
    <property type="entry name" value="P-loop containing nucleotide triphosphate hydrolases"/>
    <property type="match status" value="1"/>
</dbReference>
<protein>
    <submittedName>
        <fullName evidence="1">3-dehydroquinate dehydratase (3-dehydroquinase)</fullName>
    </submittedName>
</protein>
<accession>A0ABR0M245</accession>
<dbReference type="EMBL" id="JAVRRA010002997">
    <property type="protein sequence ID" value="KAK5276930.1"/>
    <property type="molecule type" value="Genomic_DNA"/>
</dbReference>
<dbReference type="Proteomes" id="UP001357485">
    <property type="component" value="Unassembled WGS sequence"/>
</dbReference>
<dbReference type="Gene3D" id="3.20.20.70">
    <property type="entry name" value="Aldolase class I"/>
    <property type="match status" value="1"/>
</dbReference>
<keyword evidence="2" id="KW-1185">Reference proteome</keyword>
<feature type="non-terminal residue" evidence="1">
    <location>
        <position position="174"/>
    </location>
</feature>
<evidence type="ECO:0000313" key="2">
    <source>
        <dbReference type="Proteomes" id="UP001357485"/>
    </source>
</evidence>
<comment type="caution">
    <text evidence="1">The sequence shown here is derived from an EMBL/GenBank/DDBJ whole genome shotgun (WGS) entry which is preliminary data.</text>
</comment>
<name>A0ABR0M245_9PEZI</name>
<dbReference type="InterPro" id="IPR031322">
    <property type="entry name" value="Shikimate/glucono_kinase"/>
</dbReference>
<dbReference type="InterPro" id="IPR013785">
    <property type="entry name" value="Aldolase_TIM"/>
</dbReference>
<dbReference type="Pfam" id="PF01202">
    <property type="entry name" value="SKI"/>
    <property type="match status" value="1"/>
</dbReference>